<dbReference type="InterPro" id="IPR014721">
    <property type="entry name" value="Ribsml_uS5_D2-typ_fold_subgr"/>
</dbReference>
<sequence length="643" mass="72559">MEMQVDRISNLPGHIVDKIMSQLSLRDAVRTSVLSSKWRYKWNNLPNLIFDNQSIVVSSQDQTSIKNKLVNVVDQVLLLHTAPIHKFKLSHRDIQGVNDIDRWILYLSRGSVKEFILEIWKGHRYKLPSSLYSCQKLIHLELFNCLVKPPPTVNGFGSLKSIDLQHITMDQDRFEHLISSCTMLERLTLMNFDGFTVLNINAPNLQFFDIGGVFDDVNFRNTFRLAIVSIGLYVNIGYDQNLTLGNAGNLIKFFSQLPSIQRLEVQSYFLKYLAVGHTPGKLPSPCMELNYLSIRINMNDTDENLAALCLLRSSPNLQELEILARPEEQIFPERVKNIWLEEYYDCPFNQLRLVKVAGIFGVRCEMDFINFLLANSPVLERMTVKPASNDRGVGVAEGIGPVPASFGLSHSVQCTLTVDSHILTLSVSNELHTKWRFQSLSSLHHSLLSLFSSQISQKPLALSFPQSTPRLWSRTVRAPRFVVTASAVAAPSPVDLETTNLMKYVKSRLPGGIAAQRIWGTGRRKAAIARVVLLEGSGKVFINYRDAKEYLQGNPLWLQYVKYPLVALGYESSYDVFVKAHGGGLAGQAQAISLGIARALLRVSESHRIPLRKEGLLTRDSRVVERKKVGLRKARKAPQYSKR</sequence>
<keyword evidence="9" id="KW-1185">Reference proteome</keyword>
<accession>A0A7J0E0H7</accession>
<dbReference type="Pfam" id="PF24758">
    <property type="entry name" value="LRR_At5g56370"/>
    <property type="match status" value="1"/>
</dbReference>
<dbReference type="InterPro" id="IPR001810">
    <property type="entry name" value="F-box_dom"/>
</dbReference>
<dbReference type="Pfam" id="PF00380">
    <property type="entry name" value="Ribosomal_S9"/>
    <property type="match status" value="1"/>
</dbReference>
<dbReference type="PROSITE" id="PS00360">
    <property type="entry name" value="RIBOSOMAL_S9"/>
    <property type="match status" value="1"/>
</dbReference>
<name>A0A7J0E0H7_9ERIC</name>
<dbReference type="InterPro" id="IPR036047">
    <property type="entry name" value="F-box-like_dom_sf"/>
</dbReference>
<dbReference type="PROSITE" id="PS50181">
    <property type="entry name" value="FBOX"/>
    <property type="match status" value="1"/>
</dbReference>
<dbReference type="Pfam" id="PF00646">
    <property type="entry name" value="F-box"/>
    <property type="match status" value="1"/>
</dbReference>
<dbReference type="Gene3D" id="3.80.10.10">
    <property type="entry name" value="Ribonuclease Inhibitor"/>
    <property type="match status" value="1"/>
</dbReference>
<dbReference type="GO" id="GO:0015935">
    <property type="term" value="C:small ribosomal subunit"/>
    <property type="evidence" value="ECO:0007669"/>
    <property type="project" value="UniProtKB-ARBA"/>
</dbReference>
<dbReference type="InterPro" id="IPR055411">
    <property type="entry name" value="LRR_FXL15/At3g58940/PEG3-like"/>
</dbReference>
<dbReference type="GO" id="GO:0006412">
    <property type="term" value="P:translation"/>
    <property type="evidence" value="ECO:0007669"/>
    <property type="project" value="InterPro"/>
</dbReference>
<evidence type="ECO:0000313" key="8">
    <source>
        <dbReference type="EMBL" id="GFS46521.1"/>
    </source>
</evidence>
<evidence type="ECO:0000256" key="1">
    <source>
        <dbReference type="ARBA" id="ARBA00005251"/>
    </source>
</evidence>
<dbReference type="SMART" id="SM00256">
    <property type="entry name" value="FBOX"/>
    <property type="match status" value="1"/>
</dbReference>
<dbReference type="PANTHER" id="PTHR31639">
    <property type="entry name" value="F-BOX PROTEIN-LIKE"/>
    <property type="match status" value="1"/>
</dbReference>
<evidence type="ECO:0000256" key="2">
    <source>
        <dbReference type="ARBA" id="ARBA00022980"/>
    </source>
</evidence>
<dbReference type="PANTHER" id="PTHR31639:SF93">
    <property type="entry name" value="F-BOX_FBD_LRR PROTEIN"/>
    <property type="match status" value="1"/>
</dbReference>
<dbReference type="GO" id="GO:0005737">
    <property type="term" value="C:cytoplasm"/>
    <property type="evidence" value="ECO:0007669"/>
    <property type="project" value="UniProtKB-ARBA"/>
</dbReference>
<dbReference type="SUPFAM" id="SSF54211">
    <property type="entry name" value="Ribosomal protein S5 domain 2-like"/>
    <property type="match status" value="1"/>
</dbReference>
<dbReference type="InterPro" id="IPR032675">
    <property type="entry name" value="LRR_dom_sf"/>
</dbReference>
<dbReference type="InterPro" id="IPR006566">
    <property type="entry name" value="FBD"/>
</dbReference>
<dbReference type="SUPFAM" id="SSF52047">
    <property type="entry name" value="RNI-like"/>
    <property type="match status" value="1"/>
</dbReference>
<dbReference type="InterPro" id="IPR000754">
    <property type="entry name" value="Ribosomal_uS9"/>
</dbReference>
<dbReference type="SUPFAM" id="SSF81383">
    <property type="entry name" value="F-box domain"/>
    <property type="match status" value="1"/>
</dbReference>
<dbReference type="AlphaFoldDB" id="A0A7J0E0H7"/>
<protein>
    <recommendedName>
        <fullName evidence="4">Small ribosomal subunit protein uS9c</fullName>
    </recommendedName>
    <alternativeName>
        <fullName evidence="5">30S ribosomal protein S9, chloroplastic</fullName>
    </alternativeName>
</protein>
<evidence type="ECO:0000256" key="3">
    <source>
        <dbReference type="ARBA" id="ARBA00023274"/>
    </source>
</evidence>
<evidence type="ECO:0000256" key="4">
    <source>
        <dbReference type="ARBA" id="ARBA00035152"/>
    </source>
</evidence>
<dbReference type="EMBL" id="BJWL01000469">
    <property type="protein sequence ID" value="GFS46521.1"/>
    <property type="molecule type" value="Genomic_DNA"/>
</dbReference>
<dbReference type="NCBIfam" id="NF001099">
    <property type="entry name" value="PRK00132.1"/>
    <property type="match status" value="1"/>
</dbReference>
<evidence type="ECO:0000313" key="9">
    <source>
        <dbReference type="Proteomes" id="UP000585474"/>
    </source>
</evidence>
<proteinExistence type="inferred from homology"/>
<dbReference type="Gene3D" id="3.30.230.10">
    <property type="match status" value="1"/>
</dbReference>
<feature type="domain" description="F-box" evidence="7">
    <location>
        <begin position="5"/>
        <end position="53"/>
    </location>
</feature>
<dbReference type="OrthoDB" id="629734at2759"/>
<evidence type="ECO:0000259" key="7">
    <source>
        <dbReference type="PROSITE" id="PS50181"/>
    </source>
</evidence>
<gene>
    <name evidence="8" type="ORF">Acr_00g0102780</name>
</gene>
<evidence type="ECO:0000256" key="6">
    <source>
        <dbReference type="RuleBase" id="RU003815"/>
    </source>
</evidence>
<dbReference type="InterPro" id="IPR023035">
    <property type="entry name" value="Ribosomal_uS9_bac/plastid"/>
</dbReference>
<dbReference type="HAMAP" id="MF_00532_B">
    <property type="entry name" value="Ribosomal_uS9_B"/>
    <property type="match status" value="1"/>
</dbReference>
<comment type="caution">
    <text evidence="8">The sequence shown here is derived from an EMBL/GenBank/DDBJ whole genome shotgun (WGS) entry which is preliminary data.</text>
</comment>
<dbReference type="Proteomes" id="UP000585474">
    <property type="component" value="Unassembled WGS sequence"/>
</dbReference>
<dbReference type="InterPro" id="IPR020568">
    <property type="entry name" value="Ribosomal_Su5_D2-typ_SF"/>
</dbReference>
<dbReference type="InterPro" id="IPR020574">
    <property type="entry name" value="Ribosomal_uS9_CS"/>
</dbReference>
<dbReference type="Pfam" id="PF08387">
    <property type="entry name" value="FBD"/>
    <property type="match status" value="1"/>
</dbReference>
<evidence type="ECO:0000256" key="5">
    <source>
        <dbReference type="ARBA" id="ARBA00035437"/>
    </source>
</evidence>
<comment type="similarity">
    <text evidence="1 6">Belongs to the universal ribosomal protein uS9 family.</text>
</comment>
<keyword evidence="2 6" id="KW-0689">Ribosomal protein</keyword>
<dbReference type="GO" id="GO:0003735">
    <property type="term" value="F:structural constituent of ribosome"/>
    <property type="evidence" value="ECO:0007669"/>
    <property type="project" value="InterPro"/>
</dbReference>
<organism evidence="8 9">
    <name type="scientific">Actinidia rufa</name>
    <dbReference type="NCBI Taxonomy" id="165716"/>
    <lineage>
        <taxon>Eukaryota</taxon>
        <taxon>Viridiplantae</taxon>
        <taxon>Streptophyta</taxon>
        <taxon>Embryophyta</taxon>
        <taxon>Tracheophyta</taxon>
        <taxon>Spermatophyta</taxon>
        <taxon>Magnoliopsida</taxon>
        <taxon>eudicotyledons</taxon>
        <taxon>Gunneridae</taxon>
        <taxon>Pentapetalae</taxon>
        <taxon>asterids</taxon>
        <taxon>Ericales</taxon>
        <taxon>Actinidiaceae</taxon>
        <taxon>Actinidia</taxon>
    </lineage>
</organism>
<reference evidence="9" key="1">
    <citation type="submission" date="2019-07" db="EMBL/GenBank/DDBJ databases">
        <title>De Novo Assembly of kiwifruit Actinidia rufa.</title>
        <authorList>
            <person name="Sugita-Konishi S."/>
            <person name="Sato K."/>
            <person name="Mori E."/>
            <person name="Abe Y."/>
            <person name="Kisaki G."/>
            <person name="Hamano K."/>
            <person name="Suezawa K."/>
            <person name="Otani M."/>
            <person name="Fukuda T."/>
            <person name="Manabe T."/>
            <person name="Gomi K."/>
            <person name="Tabuchi M."/>
            <person name="Akimitsu K."/>
            <person name="Kataoka I."/>
        </authorList>
    </citation>
    <scope>NUCLEOTIDE SEQUENCE [LARGE SCALE GENOMIC DNA]</scope>
    <source>
        <strain evidence="9">cv. Fuchu</strain>
    </source>
</reference>
<dbReference type="FunFam" id="3.30.230.10:FF:000001">
    <property type="entry name" value="30S ribosomal protein S9"/>
    <property type="match status" value="1"/>
</dbReference>
<keyword evidence="3 6" id="KW-0687">Ribonucleoprotein</keyword>